<feature type="transmembrane region" description="Helical" evidence="2">
    <location>
        <begin position="47"/>
        <end position="68"/>
    </location>
</feature>
<keyword evidence="2" id="KW-0472">Membrane</keyword>
<gene>
    <name evidence="3" type="ORF">HNR61_004348</name>
</gene>
<dbReference type="Gene3D" id="1.10.3730.20">
    <property type="match status" value="1"/>
</dbReference>
<dbReference type="EMBL" id="JACJIA010000005">
    <property type="protein sequence ID" value="MBA8952702.1"/>
    <property type="molecule type" value="Genomic_DNA"/>
</dbReference>
<keyword evidence="2" id="KW-1133">Transmembrane helix</keyword>
<organism evidence="3 4">
    <name type="scientific">Actinomadura namibiensis</name>
    <dbReference type="NCBI Taxonomy" id="182080"/>
    <lineage>
        <taxon>Bacteria</taxon>
        <taxon>Bacillati</taxon>
        <taxon>Actinomycetota</taxon>
        <taxon>Actinomycetes</taxon>
        <taxon>Streptosporangiales</taxon>
        <taxon>Thermomonosporaceae</taxon>
        <taxon>Actinomadura</taxon>
    </lineage>
</organism>
<dbReference type="AlphaFoldDB" id="A0A7W3LR37"/>
<feature type="transmembrane region" description="Helical" evidence="2">
    <location>
        <begin position="232"/>
        <end position="256"/>
    </location>
</feature>
<accession>A0A7W3LR37</accession>
<feature type="transmembrane region" description="Helical" evidence="2">
    <location>
        <begin position="103"/>
        <end position="120"/>
    </location>
</feature>
<feature type="region of interest" description="Disordered" evidence="1">
    <location>
        <begin position="289"/>
        <end position="318"/>
    </location>
</feature>
<reference evidence="3 4" key="1">
    <citation type="submission" date="2020-08" db="EMBL/GenBank/DDBJ databases">
        <title>Genomic Encyclopedia of Type Strains, Phase IV (KMG-IV): sequencing the most valuable type-strain genomes for metagenomic binning, comparative biology and taxonomic classification.</title>
        <authorList>
            <person name="Goeker M."/>
        </authorList>
    </citation>
    <scope>NUCLEOTIDE SEQUENCE [LARGE SCALE GENOMIC DNA]</scope>
    <source>
        <strain evidence="3 4">DSM 44197</strain>
    </source>
</reference>
<feature type="transmembrane region" description="Helical" evidence="2">
    <location>
        <begin position="74"/>
        <end position="94"/>
    </location>
</feature>
<feature type="compositionally biased region" description="Polar residues" evidence="1">
    <location>
        <begin position="299"/>
        <end position="309"/>
    </location>
</feature>
<proteinExistence type="predicted"/>
<dbReference type="Proteomes" id="UP000572680">
    <property type="component" value="Unassembled WGS sequence"/>
</dbReference>
<feature type="transmembrane region" description="Helical" evidence="2">
    <location>
        <begin position="168"/>
        <end position="186"/>
    </location>
</feature>
<evidence type="ECO:0000313" key="3">
    <source>
        <dbReference type="EMBL" id="MBA8952702.1"/>
    </source>
</evidence>
<sequence>MSPTVTALVAVVLYYVGAALFKRAGAGMPPLHGSRPGLLLRTVLRDPIWLTGLFVFTIGMELQIVAFAELPLGIAQPLFASTLLVLLWTGTAFFGEWLTVREWCGLGLFALSTLLVWASVRPEQAGIGSLPPLSPLLATTAAAVLVSVALFVLNGLCPAGRHARPSTGVAYGLASGIALGAGEVAIKGLAIVNAEQGTGPHLLATPYPYLIGLTVPVGLAQAMIAMQRCRMVVCISVCTIAAKTYLLLAGTLLYGGDWPEDPLWGVLRIGAAALAVGAVLLFPRYEPELPDDSGAGPGRSSSPITSRAVSISGRVPPR</sequence>
<feature type="transmembrane region" description="Helical" evidence="2">
    <location>
        <begin position="6"/>
        <end position="26"/>
    </location>
</feature>
<feature type="transmembrane region" description="Helical" evidence="2">
    <location>
        <begin position="132"/>
        <end position="156"/>
    </location>
</feature>
<name>A0A7W3LR37_ACTNM</name>
<feature type="transmembrane region" description="Helical" evidence="2">
    <location>
        <begin position="262"/>
        <end position="282"/>
    </location>
</feature>
<evidence type="ECO:0000256" key="1">
    <source>
        <dbReference type="SAM" id="MobiDB-lite"/>
    </source>
</evidence>
<dbReference type="SUPFAM" id="SSF103481">
    <property type="entry name" value="Multidrug resistance efflux transporter EmrE"/>
    <property type="match status" value="1"/>
</dbReference>
<dbReference type="PANTHER" id="PTHR40761:SF1">
    <property type="entry name" value="CONSERVED INTEGRAL MEMBRANE ALANINE VALINE AND LEUCINE RICH PROTEIN-RELATED"/>
    <property type="match status" value="1"/>
</dbReference>
<evidence type="ECO:0000256" key="2">
    <source>
        <dbReference type="SAM" id="Phobius"/>
    </source>
</evidence>
<comment type="caution">
    <text evidence="3">The sequence shown here is derived from an EMBL/GenBank/DDBJ whole genome shotgun (WGS) entry which is preliminary data.</text>
</comment>
<dbReference type="PANTHER" id="PTHR40761">
    <property type="entry name" value="CONSERVED INTEGRAL MEMBRANE ALANINE VALINE AND LEUCINE RICH PROTEIN-RELATED"/>
    <property type="match status" value="1"/>
</dbReference>
<keyword evidence="4" id="KW-1185">Reference proteome</keyword>
<feature type="transmembrane region" description="Helical" evidence="2">
    <location>
        <begin position="206"/>
        <end position="225"/>
    </location>
</feature>
<dbReference type="RefSeq" id="WP_182844951.1">
    <property type="nucleotide sequence ID" value="NZ_BAAALP010000005.1"/>
</dbReference>
<evidence type="ECO:0000313" key="4">
    <source>
        <dbReference type="Proteomes" id="UP000572680"/>
    </source>
</evidence>
<dbReference type="InterPro" id="IPR037185">
    <property type="entry name" value="EmrE-like"/>
</dbReference>
<keyword evidence="2" id="KW-0812">Transmembrane</keyword>
<protein>
    <submittedName>
        <fullName evidence="3">Drug/metabolite transporter (DMT)-like permease</fullName>
    </submittedName>
</protein>